<dbReference type="InterPro" id="IPR052663">
    <property type="entry name" value="RF_glutamine_MTase_cyano"/>
</dbReference>
<sequence length="379" mass="41214">MAAPLWSRTLALTTKRLLARPRCSTTAAQATPPPSPQPCGLTSQPLSHKVSIEETIAWRAHAIQKAQTACDAAVTAEDFRRELDWLLEDAIDGWKDAAALASSPFMAMPTATSRLTVAELDEMWKRRVDERVPLQYLTNEAHWGDFVLEVGPGVLIPRPETEELARLCVAAVKRERALFDGPWCDAGTGSGALALALCAERRRLYAEQEDVTSDPRVFATDVSEDAAGFARRNARRLGLSECNDGNGDSSTPAVHVLVGPWLAPLPAEVREGKLALLVSNPPYIPLHGDASTLQLEVGRHEPMLALDGGGADGADAIRALTKEAAHALRSGGLYALETNAGEQAHELADMMRSDDNTWRDVSVECDLEGRNRFVLAWRR</sequence>
<evidence type="ECO:0000313" key="6">
    <source>
        <dbReference type="Proteomes" id="UP000660262"/>
    </source>
</evidence>
<accession>A0A830HD06</accession>
<dbReference type="EMBL" id="BNJQ01000009">
    <property type="protein sequence ID" value="GHP04915.1"/>
    <property type="molecule type" value="Genomic_DNA"/>
</dbReference>
<evidence type="ECO:0008006" key="7">
    <source>
        <dbReference type="Google" id="ProtNLM"/>
    </source>
</evidence>
<dbReference type="GO" id="GO:0008276">
    <property type="term" value="F:protein methyltransferase activity"/>
    <property type="evidence" value="ECO:0007669"/>
    <property type="project" value="InterPro"/>
</dbReference>
<dbReference type="NCBIfam" id="TIGR00536">
    <property type="entry name" value="hemK_fam"/>
    <property type="match status" value="1"/>
</dbReference>
<dbReference type="OrthoDB" id="269872at2759"/>
<dbReference type="GO" id="GO:0003676">
    <property type="term" value="F:nucleic acid binding"/>
    <property type="evidence" value="ECO:0007669"/>
    <property type="project" value="InterPro"/>
</dbReference>
<dbReference type="Proteomes" id="UP000660262">
    <property type="component" value="Unassembled WGS sequence"/>
</dbReference>
<organism evidence="5 6">
    <name type="scientific">Pycnococcus provasolii</name>
    <dbReference type="NCBI Taxonomy" id="41880"/>
    <lineage>
        <taxon>Eukaryota</taxon>
        <taxon>Viridiplantae</taxon>
        <taxon>Chlorophyta</taxon>
        <taxon>Pseudoscourfieldiophyceae</taxon>
        <taxon>Pseudoscourfieldiales</taxon>
        <taxon>Pycnococcaceae</taxon>
        <taxon>Pycnococcus</taxon>
    </lineage>
</organism>
<comment type="caution">
    <text evidence="5">The sequence shown here is derived from an EMBL/GenBank/DDBJ whole genome shotgun (WGS) entry which is preliminary data.</text>
</comment>
<dbReference type="InterPro" id="IPR002052">
    <property type="entry name" value="DNA_methylase_N6_adenine_CS"/>
</dbReference>
<name>A0A830HD06_9CHLO</name>
<dbReference type="AlphaFoldDB" id="A0A830HD06"/>
<dbReference type="SUPFAM" id="SSF53335">
    <property type="entry name" value="S-adenosyl-L-methionine-dependent methyltransferases"/>
    <property type="match status" value="1"/>
</dbReference>
<evidence type="ECO:0000256" key="3">
    <source>
        <dbReference type="ARBA" id="ARBA00022691"/>
    </source>
</evidence>
<dbReference type="PANTHER" id="PTHR47441">
    <property type="match status" value="1"/>
</dbReference>
<evidence type="ECO:0000256" key="1">
    <source>
        <dbReference type="ARBA" id="ARBA00022603"/>
    </source>
</evidence>
<keyword evidence="1" id="KW-0489">Methyltransferase</keyword>
<reference evidence="5" key="1">
    <citation type="submission" date="2020-10" db="EMBL/GenBank/DDBJ databases">
        <title>Unveiling of a novel bifunctional photoreceptor, Dualchrome1, isolated from a cosmopolitan green alga.</title>
        <authorList>
            <person name="Suzuki S."/>
            <person name="Kawachi M."/>
        </authorList>
    </citation>
    <scope>NUCLEOTIDE SEQUENCE</scope>
    <source>
        <strain evidence="5">NIES 2893</strain>
    </source>
</reference>
<dbReference type="PROSITE" id="PS00092">
    <property type="entry name" value="N6_MTASE"/>
    <property type="match status" value="1"/>
</dbReference>
<gene>
    <name evidence="5" type="ORF">PPROV_000366700</name>
</gene>
<evidence type="ECO:0000256" key="2">
    <source>
        <dbReference type="ARBA" id="ARBA00022679"/>
    </source>
</evidence>
<keyword evidence="2" id="KW-0808">Transferase</keyword>
<dbReference type="PANTHER" id="PTHR47441:SF3">
    <property type="entry name" value="RELEASE FACTOR GLUTAMINE METHYLTRANSFERASE"/>
    <property type="match status" value="1"/>
</dbReference>
<keyword evidence="3" id="KW-0949">S-adenosyl-L-methionine</keyword>
<evidence type="ECO:0000313" key="5">
    <source>
        <dbReference type="EMBL" id="GHP04915.1"/>
    </source>
</evidence>
<feature type="region of interest" description="Disordered" evidence="4">
    <location>
        <begin position="23"/>
        <end position="44"/>
    </location>
</feature>
<protein>
    <recommendedName>
        <fullName evidence="7">Peptide chain release factor N(5)-glutamine methyltransferase</fullName>
    </recommendedName>
</protein>
<evidence type="ECO:0000256" key="4">
    <source>
        <dbReference type="SAM" id="MobiDB-lite"/>
    </source>
</evidence>
<proteinExistence type="predicted"/>
<keyword evidence="6" id="KW-1185">Reference proteome</keyword>
<dbReference type="InterPro" id="IPR004556">
    <property type="entry name" value="HemK-like"/>
</dbReference>
<dbReference type="GO" id="GO:0032259">
    <property type="term" value="P:methylation"/>
    <property type="evidence" value="ECO:0007669"/>
    <property type="project" value="UniProtKB-KW"/>
</dbReference>
<dbReference type="CDD" id="cd02440">
    <property type="entry name" value="AdoMet_MTases"/>
    <property type="match status" value="1"/>
</dbReference>
<dbReference type="Gene3D" id="3.40.50.150">
    <property type="entry name" value="Vaccinia Virus protein VP39"/>
    <property type="match status" value="1"/>
</dbReference>
<dbReference type="InterPro" id="IPR029063">
    <property type="entry name" value="SAM-dependent_MTases_sf"/>
</dbReference>